<keyword evidence="8" id="KW-1185">Reference proteome</keyword>
<feature type="compositionally biased region" description="Gly residues" evidence="5">
    <location>
        <begin position="122"/>
        <end position="133"/>
    </location>
</feature>
<feature type="compositionally biased region" description="Low complexity" evidence="5">
    <location>
        <begin position="111"/>
        <end position="121"/>
    </location>
</feature>
<protein>
    <submittedName>
        <fullName evidence="7">MYND finger domain containing protein</fullName>
    </submittedName>
</protein>
<dbReference type="PANTHER" id="PTHR10237:SF14">
    <property type="entry name" value="MYND-TYPE DOMAIN-CONTAINING PROTEIN"/>
    <property type="match status" value="1"/>
</dbReference>
<dbReference type="PROSITE" id="PS50865">
    <property type="entry name" value="ZF_MYND_2"/>
    <property type="match status" value="1"/>
</dbReference>
<accession>L8HDL8</accession>
<feature type="domain" description="MYND-type" evidence="6">
    <location>
        <begin position="620"/>
        <end position="658"/>
    </location>
</feature>
<organism evidence="7 8">
    <name type="scientific">Acanthamoeba castellanii (strain ATCC 30010 / Neff)</name>
    <dbReference type="NCBI Taxonomy" id="1257118"/>
    <lineage>
        <taxon>Eukaryota</taxon>
        <taxon>Amoebozoa</taxon>
        <taxon>Discosea</taxon>
        <taxon>Longamoebia</taxon>
        <taxon>Centramoebida</taxon>
        <taxon>Acanthamoebidae</taxon>
        <taxon>Acanthamoeba</taxon>
    </lineage>
</organism>
<dbReference type="STRING" id="1257118.L8HDL8"/>
<dbReference type="GO" id="GO:0005634">
    <property type="term" value="C:nucleus"/>
    <property type="evidence" value="ECO:0007669"/>
    <property type="project" value="TreeGrafter"/>
</dbReference>
<dbReference type="InterPro" id="IPR024119">
    <property type="entry name" value="TF_DEAF-1"/>
</dbReference>
<keyword evidence="1" id="KW-0479">Metal-binding</keyword>
<dbReference type="GO" id="GO:0000981">
    <property type="term" value="F:DNA-binding transcription factor activity, RNA polymerase II-specific"/>
    <property type="evidence" value="ECO:0007669"/>
    <property type="project" value="TreeGrafter"/>
</dbReference>
<evidence type="ECO:0000256" key="4">
    <source>
        <dbReference type="PROSITE-ProRule" id="PRU00134"/>
    </source>
</evidence>
<evidence type="ECO:0000259" key="6">
    <source>
        <dbReference type="PROSITE" id="PS50865"/>
    </source>
</evidence>
<feature type="region of interest" description="Disordered" evidence="5">
    <location>
        <begin position="111"/>
        <end position="142"/>
    </location>
</feature>
<keyword evidence="2 4" id="KW-0863">Zinc-finger</keyword>
<evidence type="ECO:0000256" key="5">
    <source>
        <dbReference type="SAM" id="MobiDB-lite"/>
    </source>
</evidence>
<evidence type="ECO:0000256" key="1">
    <source>
        <dbReference type="ARBA" id="ARBA00022723"/>
    </source>
</evidence>
<dbReference type="OrthoDB" id="19030at2759"/>
<evidence type="ECO:0000256" key="3">
    <source>
        <dbReference type="ARBA" id="ARBA00022833"/>
    </source>
</evidence>
<reference evidence="7 8" key="1">
    <citation type="journal article" date="2013" name="Genome Biol.">
        <title>Genome of Acanthamoeba castellanii highlights extensive lateral gene transfer and early evolution of tyrosine kinase signaling.</title>
        <authorList>
            <person name="Clarke M."/>
            <person name="Lohan A.J."/>
            <person name="Liu B."/>
            <person name="Lagkouvardos I."/>
            <person name="Roy S."/>
            <person name="Zafar N."/>
            <person name="Bertelli C."/>
            <person name="Schilde C."/>
            <person name="Kianianmomeni A."/>
            <person name="Burglin T.R."/>
            <person name="Frech C."/>
            <person name="Turcotte B."/>
            <person name="Kopec K.O."/>
            <person name="Synnott J.M."/>
            <person name="Choo C."/>
            <person name="Paponov I."/>
            <person name="Finkler A."/>
            <person name="Soon Heng Tan C."/>
            <person name="Hutchins A.P."/>
            <person name="Weinmeier T."/>
            <person name="Rattei T."/>
            <person name="Chu J.S."/>
            <person name="Gimenez G."/>
            <person name="Irimia M."/>
            <person name="Rigden D.J."/>
            <person name="Fitzpatrick D.A."/>
            <person name="Lorenzo-Morales J."/>
            <person name="Bateman A."/>
            <person name="Chiu C.H."/>
            <person name="Tang P."/>
            <person name="Hegemann P."/>
            <person name="Fromm H."/>
            <person name="Raoult D."/>
            <person name="Greub G."/>
            <person name="Miranda-Saavedra D."/>
            <person name="Chen N."/>
            <person name="Nash P."/>
            <person name="Ginger M.L."/>
            <person name="Horn M."/>
            <person name="Schaap P."/>
            <person name="Caler L."/>
            <person name="Loftus B."/>
        </authorList>
    </citation>
    <scope>NUCLEOTIDE SEQUENCE [LARGE SCALE GENOMIC DNA]</scope>
    <source>
        <strain evidence="7 8">Neff</strain>
    </source>
</reference>
<feature type="region of interest" description="Disordered" evidence="5">
    <location>
        <begin position="583"/>
        <end position="604"/>
    </location>
</feature>
<dbReference type="Pfam" id="PF01753">
    <property type="entry name" value="zf-MYND"/>
    <property type="match status" value="1"/>
</dbReference>
<dbReference type="AlphaFoldDB" id="L8HDL8"/>
<dbReference type="SUPFAM" id="SSF144232">
    <property type="entry name" value="HIT/MYND zinc finger-like"/>
    <property type="match status" value="1"/>
</dbReference>
<evidence type="ECO:0000313" key="7">
    <source>
        <dbReference type="EMBL" id="ELR23589.1"/>
    </source>
</evidence>
<keyword evidence="3" id="KW-0862">Zinc</keyword>
<dbReference type="RefSeq" id="XP_004353117.1">
    <property type="nucleotide sequence ID" value="XM_004353065.1"/>
</dbReference>
<proteinExistence type="predicted"/>
<dbReference type="KEGG" id="acan:ACA1_072110"/>
<dbReference type="GeneID" id="14924570"/>
<dbReference type="EMBL" id="KB007857">
    <property type="protein sequence ID" value="ELR23589.1"/>
    <property type="molecule type" value="Genomic_DNA"/>
</dbReference>
<dbReference type="InterPro" id="IPR002893">
    <property type="entry name" value="Znf_MYND"/>
</dbReference>
<dbReference type="Proteomes" id="UP000011083">
    <property type="component" value="Unassembled WGS sequence"/>
</dbReference>
<dbReference type="Gene3D" id="6.10.140.2220">
    <property type="match status" value="1"/>
</dbReference>
<name>L8HDL8_ACACF</name>
<dbReference type="PANTHER" id="PTHR10237">
    <property type="entry name" value="DEFORMED EPIDERMAL AUTOREGULATORY FACTOR 1 HOMOLOG SUPPRESSIN"/>
    <property type="match status" value="1"/>
</dbReference>
<evidence type="ECO:0000256" key="2">
    <source>
        <dbReference type="ARBA" id="ARBA00022771"/>
    </source>
</evidence>
<gene>
    <name evidence="7" type="ORF">ACA1_072110</name>
</gene>
<evidence type="ECO:0000313" key="8">
    <source>
        <dbReference type="Proteomes" id="UP000011083"/>
    </source>
</evidence>
<dbReference type="VEuPathDB" id="AmoebaDB:ACA1_072110"/>
<sequence>MSTSGKGKTLLFEHLPYIRFGGSIQGVLFLVFANGEAYFYPLNDKTKGDSPNSAKMITLEQSGRKFVRQADARSDASKPARGNDKYFVYDVALNLSPEFKVFTFAFPHGKGSAASSSSSSSGGKGAGKAGGRGASSDLARQPPRKILLSPNKRLLLMHGALHKGQNSLLVYQIMEDTPPYFRLIFYDMSFTFLDACFSPDSKSLVTIPSRYPCFIFLLNLNFVLGRVRNQHASSSAAAQARATTEATQGNGTIDIASSFAFDAAAESDTVTMKKISFDPRVVGPLAIIGPATGAFDQPLKMAHISSSNNIRAAPVNPKPFHFVTWNDEGTGEYCLWTIIANRKEKETIQFEWYPRLLYPKIRDSAWLEDSHTPKNFILDIQFSTKEGGKLLILLRRENYGKPSLNGIGIQMVKLSSKRPMGEEPADKLTKKICWYQCTESLDRKDVLALKWTNTLLLGNNNSGAIVIEGKGLFELVDYYFASSFQTLYDEFVHNVCNFIQVGRYHRFWTDVDGKLNVMVVTPQQTSIHPEWRELFDQSSQAIQQQFLNMRHLGRRIGYFITDIRKEDTGDDLEKIHARERGTKGKAIVDKPGTTGNGEEAASSSGSGNIDAFFGMHLYRCWNCKRTLLKPLQCSRCQSVVYCSRTCQRDDWAKHKVACDQTCPTYKVVK</sequence>
<dbReference type="GO" id="GO:0008270">
    <property type="term" value="F:zinc ion binding"/>
    <property type="evidence" value="ECO:0007669"/>
    <property type="project" value="UniProtKB-KW"/>
</dbReference>